<dbReference type="Proteomes" id="UP001151760">
    <property type="component" value="Unassembled WGS sequence"/>
</dbReference>
<keyword evidence="3" id="KW-0808">Transferase</keyword>
<feature type="domain" description="Reverse transcriptase/retrotransposon-derived protein RNase H-like" evidence="2">
    <location>
        <begin position="13"/>
        <end position="89"/>
    </location>
</feature>
<feature type="region of interest" description="Disordered" evidence="1">
    <location>
        <begin position="85"/>
        <end position="106"/>
    </location>
</feature>
<dbReference type="InterPro" id="IPR043502">
    <property type="entry name" value="DNA/RNA_pol_sf"/>
</dbReference>
<dbReference type="Gene3D" id="3.30.70.270">
    <property type="match status" value="1"/>
</dbReference>
<reference evidence="3" key="1">
    <citation type="journal article" date="2022" name="Int. J. Mol. Sci.">
        <title>Draft Genome of Tanacetum Coccineum: Genomic Comparison of Closely Related Tanacetum-Family Plants.</title>
        <authorList>
            <person name="Yamashiro T."/>
            <person name="Shiraishi A."/>
            <person name="Nakayama K."/>
            <person name="Satake H."/>
        </authorList>
    </citation>
    <scope>NUCLEOTIDE SEQUENCE</scope>
</reference>
<evidence type="ECO:0000313" key="4">
    <source>
        <dbReference type="Proteomes" id="UP001151760"/>
    </source>
</evidence>
<evidence type="ECO:0000259" key="2">
    <source>
        <dbReference type="Pfam" id="PF17919"/>
    </source>
</evidence>
<proteinExistence type="predicted"/>
<evidence type="ECO:0000313" key="3">
    <source>
        <dbReference type="EMBL" id="GJT62953.1"/>
    </source>
</evidence>
<evidence type="ECO:0000256" key="1">
    <source>
        <dbReference type="SAM" id="MobiDB-lite"/>
    </source>
</evidence>
<keyword evidence="4" id="KW-1185">Reference proteome</keyword>
<dbReference type="GO" id="GO:0003964">
    <property type="term" value="F:RNA-directed DNA polymerase activity"/>
    <property type="evidence" value="ECO:0007669"/>
    <property type="project" value="UniProtKB-KW"/>
</dbReference>
<sequence length="158" mass="17836">MTKLTQKKVKFDWGDKEEAAFQLIKQKLCSAPIPALPEGSKDFILYYNVSIKGLGAVLMQREKAIAYALRQQKIHEKNYTSHDLELGAVEDQTEPGNQKTVNSERSRSYHASIKADPFEALYGRKCRSPVCWAEVGDAQLTGPEVIHETTEKIVQIKQ</sequence>
<dbReference type="InterPro" id="IPR043128">
    <property type="entry name" value="Rev_trsase/Diguanyl_cyclase"/>
</dbReference>
<name>A0ABQ5FI28_9ASTR</name>
<dbReference type="PANTHER" id="PTHR34072:SF52">
    <property type="entry name" value="RIBONUCLEASE H"/>
    <property type="match status" value="1"/>
</dbReference>
<dbReference type="Pfam" id="PF17919">
    <property type="entry name" value="RT_RNaseH_2"/>
    <property type="match status" value="1"/>
</dbReference>
<protein>
    <submittedName>
        <fullName evidence="3">Reverse transcriptase domain-containing protein</fullName>
    </submittedName>
</protein>
<dbReference type="SUPFAM" id="SSF56672">
    <property type="entry name" value="DNA/RNA polymerases"/>
    <property type="match status" value="1"/>
</dbReference>
<comment type="caution">
    <text evidence="3">The sequence shown here is derived from an EMBL/GenBank/DDBJ whole genome shotgun (WGS) entry which is preliminary data.</text>
</comment>
<keyword evidence="3" id="KW-0548">Nucleotidyltransferase</keyword>
<dbReference type="PANTHER" id="PTHR34072">
    <property type="entry name" value="ENZYMATIC POLYPROTEIN-RELATED"/>
    <property type="match status" value="1"/>
</dbReference>
<organism evidence="3 4">
    <name type="scientific">Tanacetum coccineum</name>
    <dbReference type="NCBI Taxonomy" id="301880"/>
    <lineage>
        <taxon>Eukaryota</taxon>
        <taxon>Viridiplantae</taxon>
        <taxon>Streptophyta</taxon>
        <taxon>Embryophyta</taxon>
        <taxon>Tracheophyta</taxon>
        <taxon>Spermatophyta</taxon>
        <taxon>Magnoliopsida</taxon>
        <taxon>eudicotyledons</taxon>
        <taxon>Gunneridae</taxon>
        <taxon>Pentapetalae</taxon>
        <taxon>asterids</taxon>
        <taxon>campanulids</taxon>
        <taxon>Asterales</taxon>
        <taxon>Asteraceae</taxon>
        <taxon>Asteroideae</taxon>
        <taxon>Anthemideae</taxon>
        <taxon>Anthemidinae</taxon>
        <taxon>Tanacetum</taxon>
    </lineage>
</organism>
<accession>A0ABQ5FI28</accession>
<reference evidence="3" key="2">
    <citation type="submission" date="2022-01" db="EMBL/GenBank/DDBJ databases">
        <authorList>
            <person name="Yamashiro T."/>
            <person name="Shiraishi A."/>
            <person name="Satake H."/>
            <person name="Nakayama K."/>
        </authorList>
    </citation>
    <scope>NUCLEOTIDE SEQUENCE</scope>
</reference>
<keyword evidence="3" id="KW-0695">RNA-directed DNA polymerase</keyword>
<gene>
    <name evidence="3" type="ORF">Tco_1006486</name>
</gene>
<dbReference type="EMBL" id="BQNB010017419">
    <property type="protein sequence ID" value="GJT62953.1"/>
    <property type="molecule type" value="Genomic_DNA"/>
</dbReference>
<dbReference type="InterPro" id="IPR041577">
    <property type="entry name" value="RT_RNaseH_2"/>
</dbReference>